<evidence type="ECO:0000256" key="3">
    <source>
        <dbReference type="ARBA" id="ARBA00023004"/>
    </source>
</evidence>
<comment type="caution">
    <text evidence="5">The sequence shown here is derived from an EMBL/GenBank/DDBJ whole genome shotgun (WGS) entry which is preliminary data.</text>
</comment>
<name>A0A7C2FZH1_9CREN</name>
<keyword evidence="1" id="KW-0949">S-adenosyl-L-methionine</keyword>
<organism evidence="5">
    <name type="scientific">Thermosphaera aggregans</name>
    <dbReference type="NCBI Taxonomy" id="54254"/>
    <lineage>
        <taxon>Archaea</taxon>
        <taxon>Thermoproteota</taxon>
        <taxon>Thermoprotei</taxon>
        <taxon>Desulfurococcales</taxon>
        <taxon>Desulfurococcaceae</taxon>
        <taxon>Thermosphaera</taxon>
    </lineage>
</organism>
<keyword evidence="2" id="KW-0479">Metal-binding</keyword>
<evidence type="ECO:0000256" key="4">
    <source>
        <dbReference type="ARBA" id="ARBA00023014"/>
    </source>
</evidence>
<dbReference type="SUPFAM" id="SSF102114">
    <property type="entry name" value="Radical SAM enzymes"/>
    <property type="match status" value="1"/>
</dbReference>
<dbReference type="AlphaFoldDB" id="A0A7C2FZH1"/>
<protein>
    <recommendedName>
        <fullName evidence="6">Radical SAM protein</fullName>
    </recommendedName>
</protein>
<evidence type="ECO:0000256" key="1">
    <source>
        <dbReference type="ARBA" id="ARBA00022691"/>
    </source>
</evidence>
<keyword evidence="3" id="KW-0408">Iron</keyword>
<dbReference type="CDD" id="cd01335">
    <property type="entry name" value="Radical_SAM"/>
    <property type="match status" value="1"/>
</dbReference>
<dbReference type="GO" id="GO:0051536">
    <property type="term" value="F:iron-sulfur cluster binding"/>
    <property type="evidence" value="ECO:0007669"/>
    <property type="project" value="UniProtKB-KW"/>
</dbReference>
<dbReference type="SFLD" id="SFLDS00029">
    <property type="entry name" value="Radical_SAM"/>
    <property type="match status" value="1"/>
</dbReference>
<dbReference type="EMBL" id="DSJT01000023">
    <property type="protein sequence ID" value="HEF87486.1"/>
    <property type="molecule type" value="Genomic_DNA"/>
</dbReference>
<gene>
    <name evidence="5" type="ORF">ENP55_04225</name>
</gene>
<dbReference type="Gene3D" id="3.20.20.70">
    <property type="entry name" value="Aldolase class I"/>
    <property type="match status" value="1"/>
</dbReference>
<dbReference type="InterPro" id="IPR058240">
    <property type="entry name" value="rSAM_sf"/>
</dbReference>
<sequence>MKLGIDYIYGVHPSRCFGLTIGLDVLLPPKKCPIDCAWCPIGKTIDKTRKPMDQALNTRKIIEELKELYDYIGRAAKKVYVWGFGDPLLNSRISEVVEVVRAEDLADKVIIHTSGLLLPLYFSSRLFEHVDELVIPFEWTSEIRTGFGWEQTVSITTFLEILSEVNRRYPGKLGLEITVFKFAGSLIPSVESLREIANQARRVGVERAYLKTINRFVSERMHSANPRLIIEYAQILEDNGIKPVVCGESTSLEPGIRKQGLIRLVYNHILRKPLSFRELKNIYGDNGVISAENLVNMKKAVKTTWEKEVYYRGVI</sequence>
<dbReference type="InterPro" id="IPR007197">
    <property type="entry name" value="rSAM"/>
</dbReference>
<evidence type="ECO:0000256" key="2">
    <source>
        <dbReference type="ARBA" id="ARBA00022723"/>
    </source>
</evidence>
<dbReference type="GO" id="GO:0003824">
    <property type="term" value="F:catalytic activity"/>
    <property type="evidence" value="ECO:0007669"/>
    <property type="project" value="InterPro"/>
</dbReference>
<keyword evidence="4" id="KW-0411">Iron-sulfur</keyword>
<accession>A0A7C2FZH1</accession>
<dbReference type="GO" id="GO:0046872">
    <property type="term" value="F:metal ion binding"/>
    <property type="evidence" value="ECO:0007669"/>
    <property type="project" value="UniProtKB-KW"/>
</dbReference>
<proteinExistence type="predicted"/>
<evidence type="ECO:0000313" key="5">
    <source>
        <dbReference type="EMBL" id="HEF87486.1"/>
    </source>
</evidence>
<evidence type="ECO:0008006" key="6">
    <source>
        <dbReference type="Google" id="ProtNLM"/>
    </source>
</evidence>
<reference evidence="5" key="1">
    <citation type="journal article" date="2020" name="mSystems">
        <title>Genome- and Community-Level Interaction Insights into Carbon Utilization and Element Cycling Functions of Hydrothermarchaeota in Hydrothermal Sediment.</title>
        <authorList>
            <person name="Zhou Z."/>
            <person name="Liu Y."/>
            <person name="Xu W."/>
            <person name="Pan J."/>
            <person name="Luo Z.H."/>
            <person name="Li M."/>
        </authorList>
    </citation>
    <scope>NUCLEOTIDE SEQUENCE [LARGE SCALE GENOMIC DNA]</scope>
    <source>
        <strain evidence="5">SpSt-23</strain>
    </source>
</reference>
<dbReference type="InterPro" id="IPR013785">
    <property type="entry name" value="Aldolase_TIM"/>
</dbReference>